<feature type="compositionally biased region" description="Low complexity" evidence="6">
    <location>
        <begin position="65"/>
        <end position="82"/>
    </location>
</feature>
<protein>
    <submittedName>
        <fullName evidence="8">ABC-type multidrug transport system ATPase subunit</fullName>
    </submittedName>
</protein>
<feature type="compositionally biased region" description="Polar residues" evidence="6">
    <location>
        <begin position="130"/>
        <end position="140"/>
    </location>
</feature>
<dbReference type="CDD" id="cd03230">
    <property type="entry name" value="ABC_DR_subfamily_A"/>
    <property type="match status" value="1"/>
</dbReference>
<organism evidence="8 9">
    <name type="scientific">Curtobacterium flaccumfaciens</name>
    <dbReference type="NCBI Taxonomy" id="2035"/>
    <lineage>
        <taxon>Bacteria</taxon>
        <taxon>Bacillati</taxon>
        <taxon>Actinomycetota</taxon>
        <taxon>Actinomycetes</taxon>
        <taxon>Micrococcales</taxon>
        <taxon>Microbacteriaceae</taxon>
        <taxon>Curtobacterium</taxon>
    </lineage>
</organism>
<dbReference type="InterPro" id="IPR050763">
    <property type="entry name" value="ABC_transporter_ATP-binding"/>
</dbReference>
<name>A0A4V3BLE6_9MICO</name>
<dbReference type="GO" id="GO:0005886">
    <property type="term" value="C:plasma membrane"/>
    <property type="evidence" value="ECO:0007669"/>
    <property type="project" value="UniProtKB-SubCell"/>
</dbReference>
<comment type="subcellular location">
    <subcellularLocation>
        <location evidence="1">Cell membrane</location>
        <topology evidence="1">Peripheral membrane protein</topology>
    </subcellularLocation>
</comment>
<proteinExistence type="predicted"/>
<dbReference type="GO" id="GO:0046677">
    <property type="term" value="P:response to antibiotic"/>
    <property type="evidence" value="ECO:0007669"/>
    <property type="project" value="UniProtKB-KW"/>
</dbReference>
<dbReference type="GO" id="GO:0005524">
    <property type="term" value="F:ATP binding"/>
    <property type="evidence" value="ECO:0007669"/>
    <property type="project" value="UniProtKB-KW"/>
</dbReference>
<evidence type="ECO:0000259" key="7">
    <source>
        <dbReference type="PROSITE" id="PS50893"/>
    </source>
</evidence>
<sequence length="452" mass="46564">MAAGADDDDVYATSDAAWLTEDDATAAREAADDDMGDGDALDASAEDAMTDDTTVTDHATDEADTTAGDTTAGETTAGYDTTGSDDPASAETPADEVETTPAGRAAPAAAASVSGRRPAKPRSGKGRATRPTQAAGTTGTVPPGPDAQDVPDVSPADDASSSRTVGESAADTAADTAAPKAKKRPASTKRPATTAKQPQQPVVLRASGLVKRYGQTLAVDEVDLEIRQGSIFGVVGPNGAGKTTTLSIVTGLLRPDAGSVTVLDHDVWADPTAAKRDLGVLPDRLRLFDRLTGAQLLYYSATLRGLDGATARKRSADLAEAFGLGEALGRQVADYSVGMAKKIALAATLIHSPRVLVLDEPFESVDPVSAATITEILRRYTRGGGTVVLSSHSMELVQRTCDSVAIIVGGRVLASGTMAQVRGRKSLEDKFVELAGGRVVAESMEWLHSFSG</sequence>
<dbReference type="Proteomes" id="UP000295764">
    <property type="component" value="Unassembled WGS sequence"/>
</dbReference>
<feature type="compositionally biased region" description="Low complexity" evidence="6">
    <location>
        <begin position="101"/>
        <end position="116"/>
    </location>
</feature>
<dbReference type="InterPro" id="IPR003593">
    <property type="entry name" value="AAA+_ATPase"/>
</dbReference>
<dbReference type="InterPro" id="IPR003439">
    <property type="entry name" value="ABC_transporter-like_ATP-bd"/>
</dbReference>
<dbReference type="RefSeq" id="WP_347813172.1">
    <property type="nucleotide sequence ID" value="NZ_SNVW01000001.1"/>
</dbReference>
<dbReference type="PANTHER" id="PTHR42711">
    <property type="entry name" value="ABC TRANSPORTER ATP-BINDING PROTEIN"/>
    <property type="match status" value="1"/>
</dbReference>
<keyword evidence="2" id="KW-0813">Transport</keyword>
<evidence type="ECO:0000256" key="6">
    <source>
        <dbReference type="SAM" id="MobiDB-lite"/>
    </source>
</evidence>
<dbReference type="AlphaFoldDB" id="A0A4V3BLE6"/>
<dbReference type="SMART" id="SM00382">
    <property type="entry name" value="AAA"/>
    <property type="match status" value="1"/>
</dbReference>
<comment type="caution">
    <text evidence="8">The sequence shown here is derived from an EMBL/GenBank/DDBJ whole genome shotgun (WGS) entry which is preliminary data.</text>
</comment>
<feature type="compositionally biased region" description="Acidic residues" evidence="6">
    <location>
        <begin position="31"/>
        <end position="50"/>
    </location>
</feature>
<feature type="region of interest" description="Disordered" evidence="6">
    <location>
        <begin position="1"/>
        <end position="200"/>
    </location>
</feature>
<dbReference type="PANTHER" id="PTHR42711:SF19">
    <property type="entry name" value="DOXORUBICIN RESISTANCE ATP-BINDING PROTEIN DRRA"/>
    <property type="match status" value="1"/>
</dbReference>
<dbReference type="Pfam" id="PF00005">
    <property type="entry name" value="ABC_tran"/>
    <property type="match status" value="1"/>
</dbReference>
<dbReference type="InterPro" id="IPR027417">
    <property type="entry name" value="P-loop_NTPase"/>
</dbReference>
<dbReference type="GO" id="GO:0016887">
    <property type="term" value="F:ATP hydrolysis activity"/>
    <property type="evidence" value="ECO:0007669"/>
    <property type="project" value="InterPro"/>
</dbReference>
<keyword evidence="4" id="KW-0067">ATP-binding</keyword>
<feature type="domain" description="ABC transporter" evidence="7">
    <location>
        <begin position="204"/>
        <end position="434"/>
    </location>
</feature>
<dbReference type="EMBL" id="SNVW01000001">
    <property type="protein sequence ID" value="TDN46332.1"/>
    <property type="molecule type" value="Genomic_DNA"/>
</dbReference>
<gene>
    <name evidence="8" type="ORF">EDF64_101194</name>
</gene>
<keyword evidence="5" id="KW-0046">Antibiotic resistance</keyword>
<dbReference type="PROSITE" id="PS00211">
    <property type="entry name" value="ABC_TRANSPORTER_1"/>
    <property type="match status" value="1"/>
</dbReference>
<evidence type="ECO:0000313" key="8">
    <source>
        <dbReference type="EMBL" id="TDN46332.1"/>
    </source>
</evidence>
<dbReference type="InterPro" id="IPR017871">
    <property type="entry name" value="ABC_transporter-like_CS"/>
</dbReference>
<evidence type="ECO:0000256" key="1">
    <source>
        <dbReference type="ARBA" id="ARBA00004202"/>
    </source>
</evidence>
<dbReference type="PROSITE" id="PS50893">
    <property type="entry name" value="ABC_TRANSPORTER_2"/>
    <property type="match status" value="1"/>
</dbReference>
<dbReference type="SUPFAM" id="SSF52540">
    <property type="entry name" value="P-loop containing nucleoside triphosphate hydrolases"/>
    <property type="match status" value="1"/>
</dbReference>
<feature type="compositionally biased region" description="Basic residues" evidence="6">
    <location>
        <begin position="117"/>
        <end position="128"/>
    </location>
</feature>
<feature type="compositionally biased region" description="Low complexity" evidence="6">
    <location>
        <begin position="146"/>
        <end position="179"/>
    </location>
</feature>
<reference evidence="8 9" key="1">
    <citation type="submission" date="2019-03" db="EMBL/GenBank/DDBJ databases">
        <title>Genomic analyses of the natural microbiome of Caenorhabditis elegans.</title>
        <authorList>
            <person name="Samuel B."/>
        </authorList>
    </citation>
    <scope>NUCLEOTIDE SEQUENCE [LARGE SCALE GENOMIC DNA]</scope>
    <source>
        <strain evidence="8 9">JUb65</strain>
    </source>
</reference>
<evidence type="ECO:0000256" key="2">
    <source>
        <dbReference type="ARBA" id="ARBA00022448"/>
    </source>
</evidence>
<dbReference type="Gene3D" id="3.40.50.300">
    <property type="entry name" value="P-loop containing nucleotide triphosphate hydrolases"/>
    <property type="match status" value="1"/>
</dbReference>
<evidence type="ECO:0000256" key="3">
    <source>
        <dbReference type="ARBA" id="ARBA00022741"/>
    </source>
</evidence>
<keyword evidence="3" id="KW-0547">Nucleotide-binding</keyword>
<evidence type="ECO:0000256" key="5">
    <source>
        <dbReference type="ARBA" id="ARBA00023251"/>
    </source>
</evidence>
<evidence type="ECO:0000313" key="9">
    <source>
        <dbReference type="Proteomes" id="UP000295764"/>
    </source>
</evidence>
<feature type="compositionally biased region" description="Acidic residues" evidence="6">
    <location>
        <begin position="1"/>
        <end position="10"/>
    </location>
</feature>
<evidence type="ECO:0000256" key="4">
    <source>
        <dbReference type="ARBA" id="ARBA00022840"/>
    </source>
</evidence>
<accession>A0A4V3BLE6</accession>
<dbReference type="STRING" id="2035.RU06_09560"/>